<dbReference type="PROSITE" id="PS51318">
    <property type="entry name" value="TAT"/>
    <property type="match status" value="1"/>
</dbReference>
<dbReference type="Pfam" id="PF21345">
    <property type="entry name" value="PcRGLX_2nd"/>
    <property type="match status" value="1"/>
</dbReference>
<protein>
    <recommendedName>
        <fullName evidence="6">Tat pathway signal sequence domain protein</fullName>
    </recommendedName>
</protein>
<dbReference type="InterPro" id="IPR048331">
    <property type="entry name" value="PcRGLX/YetA_3rd"/>
</dbReference>
<dbReference type="AlphaFoldDB" id="A0A3D9V9V8"/>
<feature type="domain" description="PcRGLX/YetA-like C-terminal alpha/alpha toroid" evidence="3">
    <location>
        <begin position="503"/>
        <end position="911"/>
    </location>
</feature>
<reference evidence="4 5" key="1">
    <citation type="submission" date="2018-08" db="EMBL/GenBank/DDBJ databases">
        <title>Sequencing the genomes of 1000 actinobacteria strains.</title>
        <authorList>
            <person name="Klenk H.-P."/>
        </authorList>
    </citation>
    <scope>NUCLEOTIDE SEQUENCE [LARGE SCALE GENOMIC DNA]</scope>
    <source>
        <strain evidence="4 5">DSM 22891</strain>
    </source>
</reference>
<dbReference type="EMBL" id="QTUC01000001">
    <property type="protein sequence ID" value="REF35785.1"/>
    <property type="molecule type" value="Genomic_DNA"/>
</dbReference>
<feature type="domain" description="PcRGLX/YetA-like central beta-sandwich" evidence="2">
    <location>
        <begin position="135"/>
        <end position="497"/>
    </location>
</feature>
<organism evidence="4 5">
    <name type="scientific">Thermasporomyces composti</name>
    <dbReference type="NCBI Taxonomy" id="696763"/>
    <lineage>
        <taxon>Bacteria</taxon>
        <taxon>Bacillati</taxon>
        <taxon>Actinomycetota</taxon>
        <taxon>Actinomycetes</taxon>
        <taxon>Propionibacteriales</taxon>
        <taxon>Nocardioidaceae</taxon>
        <taxon>Thermasporomyces</taxon>
    </lineage>
</organism>
<dbReference type="PANTHER" id="PTHR40081:SF1">
    <property type="entry name" value="TAT PATHWAY SIGNAL SEQUENCE DOMAIN PROTEIN"/>
    <property type="match status" value="1"/>
</dbReference>
<dbReference type="InterPro" id="IPR048330">
    <property type="entry name" value="PcRGLX/YetA_2nd"/>
</dbReference>
<accession>A0A3D9V9V8</accession>
<keyword evidence="5" id="KW-1185">Reference proteome</keyword>
<feature type="domain" description="PcRGLX/YetA-like N-terminal RIFT barrel" evidence="1">
    <location>
        <begin position="45"/>
        <end position="125"/>
    </location>
</feature>
<dbReference type="Proteomes" id="UP000256485">
    <property type="component" value="Unassembled WGS sequence"/>
</dbReference>
<evidence type="ECO:0000313" key="5">
    <source>
        <dbReference type="Proteomes" id="UP000256485"/>
    </source>
</evidence>
<comment type="caution">
    <text evidence="4">The sequence shown here is derived from an EMBL/GenBank/DDBJ whole genome shotgun (WGS) entry which is preliminary data.</text>
</comment>
<dbReference type="InterPro" id="IPR045793">
    <property type="entry name" value="PcRGLX/YetA-like"/>
</dbReference>
<sequence>MPRYSRRGFLKQAVMVGASAHLGAATQARASTPAGVHRTDARGQSTTLHWLEGDPPPELSGTTWGVPWPRGAFPADQQFTLRTDTGVDVPIQTWPIGYWPDGSLKWSAHAIGATLPAAKSYVLSPGTPTESSTKVTVRDTRGYVEVDTGVIVCRVMKRGSTLVHSLTRDGREIARAGQLVCVAQDSVVDGDEGTERRRRYVGVNERVEVEQAGPVRAVVRIEGKHRGPNGAAWLPFTVRLYFYAGAESVRMMHTFIVDTEPEDRFIRGLGVRFTVPMRDALHDRHIRLAGEQPPGKRVGMLAEAVKGLTGLRRDPGAAVRAAQVAGQPTPPMSEWDTRVSSRVQYIPAWGDYTLSQLTADGFHIRKRTKAGHGWIDVGGGRRALGFGYVGGVSGGLAFGMRHFWQLYPTQLDIRHAASDEAEATVWLWAPEAPPMDLRFYHDGMGQDTYAEQLEGLEITYEDYEPEFGTPVGIARTTELTFWALDATPSTERLADLAAAAAVPPLLAAPPAHLRGAEVFGDWSLPDRSTPAKAEIEDRLDFLIDYYQKQIEQHRWYGFWNFGDVMHAYDPDRHCWRYDVGGYAWDNSELSPDLWLWYSYLRTGRADIFRMAEAMTRHTGEVDVYHLGRFAKLGTRHGVQHWADSAKQVRVSTAAYRRFYYFLTADERTGDLLHELIDADETFLTLDPIRKIRTEPYEPDPHALAIGLGTDWGSLAAAWLTEWERNGDPIAKTKLLNGMESIGRLRYGHFTDDVLYDIDTGRYVSPGDKIGVSHLSAVFGKVEICSELIQLVDDPAFERAWLQYCRLYNAPAEEQIAELGQSLGNLNLRQAHCRLTAYAAAKTGDPALARRAWEEFYRGDAGYGPDIVWETQRVEGPDALNPLDEATWVSTNATAQYALAAIQTLALVGDHLPPNGIEVR</sequence>
<dbReference type="PANTHER" id="PTHR40081">
    <property type="entry name" value="CONCANAVALIN A-LIKE LECTIN/GLUCANASE"/>
    <property type="match status" value="1"/>
</dbReference>
<proteinExistence type="predicted"/>
<evidence type="ECO:0000259" key="1">
    <source>
        <dbReference type="Pfam" id="PF19501"/>
    </source>
</evidence>
<evidence type="ECO:0000313" key="4">
    <source>
        <dbReference type="EMBL" id="REF35785.1"/>
    </source>
</evidence>
<evidence type="ECO:0000259" key="2">
    <source>
        <dbReference type="Pfam" id="PF21345"/>
    </source>
</evidence>
<dbReference type="InterPro" id="IPR048329">
    <property type="entry name" value="PcRGLX_1st"/>
</dbReference>
<evidence type="ECO:0000259" key="3">
    <source>
        <dbReference type="Pfam" id="PF21346"/>
    </source>
</evidence>
<gene>
    <name evidence="4" type="ORF">DFJ64_1176</name>
</gene>
<evidence type="ECO:0008006" key="6">
    <source>
        <dbReference type="Google" id="ProtNLM"/>
    </source>
</evidence>
<dbReference type="InterPro" id="IPR006311">
    <property type="entry name" value="TAT_signal"/>
</dbReference>
<name>A0A3D9V9V8_THECX</name>
<dbReference type="Pfam" id="PF21346">
    <property type="entry name" value="PcRGLX_3rd"/>
    <property type="match status" value="1"/>
</dbReference>
<dbReference type="Pfam" id="PF19501">
    <property type="entry name" value="PcRGLX_1st"/>
    <property type="match status" value="1"/>
</dbReference>
<dbReference type="RefSeq" id="WP_211310508.1">
    <property type="nucleotide sequence ID" value="NZ_QTUC01000001.1"/>
</dbReference>